<dbReference type="InterPro" id="IPR001841">
    <property type="entry name" value="Znf_RING"/>
</dbReference>
<evidence type="ECO:0000256" key="11">
    <source>
        <dbReference type="ARBA" id="ARBA00022723"/>
    </source>
</evidence>
<keyword evidence="17 22" id="KW-0472">Membrane</keyword>
<keyword evidence="19" id="KW-0968">Cytoplasmic vesicle</keyword>
<evidence type="ECO:0000256" key="8">
    <source>
        <dbReference type="ARBA" id="ARBA00022583"/>
    </source>
</evidence>
<sequence>MSNTIYFSRAVSSLLRSHCYQRFTGHLLQLMKKNSIFLIIRVFGFYHGTNWVVVTLPLYFAPVVTAQTGTVPPPPAVYQLDTKTTVSPSMAIILVCLISVFFLMGFFVVYVRRCADRHLAQSFTLAADGFGSGRRWRRAAPRGLDPVIIDSFPTFIYSQVKGLKIGKGALECAVCLNEFDDDESLRLLPKCCHVFHPSCIDAWLLSHITCPVCRANLVPKPGELGSITVLSRDEDRESGLSSFLRDRHETGDLIIDIQSPDVMNPSQTPNNQNRPRRLTPTKTQITGKFPRSHSTGHSLIQLGEDCERFTLRLPEEVWNRLVSPSLSGTKSNMGFARARSLREGYRERNRFDRERPLDRWAFMKTPPFISRTSSAASQKVVVGDEMTGTSKSCLKSVKSPFDRLFGGTDKNKDNDNIEERSFDRLRLDDQFMGHRGKNLRDLIGILKDKVSLIKAALKTERTTSSIHVAVLRATAHFSSSPPPECRIAAILSLGNGSRLTSCACIEAIMDRLHNSRNACVALKSLITLHNIITRGSFILRDQLSFYPSAGGRNFLNLSRFRDDTDVETWELSSWVRWYANILEFNLMTSRVLGSFFSSSSIKSERDKDNMLSSLNSDLFREIDALVGMVKEICAAPESFHYQQNSLVYEVIRLVGEDYLSTQFQILIRLSEFVDRMGELSNSELAELTCCLEKLEDCREKLEELFVNRKRNDAFWDLIDQTKMKLVKVREERERKRLLARMARKIEGSESTQFGERVVGPGQLLRLPYGSSWLSVDRIHLTVSTATA</sequence>
<dbReference type="PANTHER" id="PTHR22951">
    <property type="entry name" value="CLATHRIN ASSEMBLY PROTEIN"/>
    <property type="match status" value="1"/>
</dbReference>
<keyword evidence="28" id="KW-1185">Reference proteome</keyword>
<dbReference type="Proteomes" id="UP000325577">
    <property type="component" value="Linkage Group LG21"/>
</dbReference>
<comment type="catalytic activity">
    <reaction evidence="1">
        <text>S-ubiquitinyl-[E2 ubiquitin-conjugating enzyme]-L-cysteine + [acceptor protein]-L-lysine = [E2 ubiquitin-conjugating enzyme]-L-cysteine + N(6)-ubiquitinyl-[acceptor protein]-L-lysine.</text>
        <dbReference type="EC" id="2.3.2.27"/>
    </reaction>
</comment>
<evidence type="ECO:0000256" key="19">
    <source>
        <dbReference type="ARBA" id="ARBA00023329"/>
    </source>
</evidence>
<dbReference type="GO" id="GO:0005545">
    <property type="term" value="F:1-phosphatidylinositol binding"/>
    <property type="evidence" value="ECO:0007669"/>
    <property type="project" value="TreeGrafter"/>
</dbReference>
<reference evidence="27 28" key="1">
    <citation type="submission" date="2019-09" db="EMBL/GenBank/DDBJ databases">
        <title>A chromosome-level genome assembly of the Chinese tupelo Nyssa sinensis.</title>
        <authorList>
            <person name="Yang X."/>
            <person name="Kang M."/>
            <person name="Yang Y."/>
            <person name="Xiong H."/>
            <person name="Wang M."/>
            <person name="Zhang Z."/>
            <person name="Wang Z."/>
            <person name="Wu H."/>
            <person name="Ma T."/>
            <person name="Liu J."/>
            <person name="Xi Z."/>
        </authorList>
    </citation>
    <scope>NUCLEOTIDE SEQUENCE [LARGE SCALE GENOMIC DNA]</scope>
    <source>
        <strain evidence="27">J267</strain>
        <tissue evidence="27">Leaf</tissue>
    </source>
</reference>
<name>A0A5J5ACK3_9ASTE</name>
<accession>A0A5J5ACK3</accession>
<protein>
    <recommendedName>
        <fullName evidence="7">RING-type E3 ubiquitin transferase</fullName>
        <ecNumber evidence="7">2.3.2.27</ecNumber>
    </recommendedName>
</protein>
<evidence type="ECO:0000256" key="13">
    <source>
        <dbReference type="ARBA" id="ARBA00022786"/>
    </source>
</evidence>
<evidence type="ECO:0000256" key="7">
    <source>
        <dbReference type="ARBA" id="ARBA00012483"/>
    </source>
</evidence>
<keyword evidence="16" id="KW-0333">Golgi apparatus</keyword>
<dbReference type="Pfam" id="PF07651">
    <property type="entry name" value="ANTH"/>
    <property type="match status" value="1"/>
</dbReference>
<dbReference type="PROSITE" id="PS50089">
    <property type="entry name" value="ZF_RING_2"/>
    <property type="match status" value="1"/>
</dbReference>
<organism evidence="27 28">
    <name type="scientific">Nyssa sinensis</name>
    <dbReference type="NCBI Taxonomy" id="561372"/>
    <lineage>
        <taxon>Eukaryota</taxon>
        <taxon>Viridiplantae</taxon>
        <taxon>Streptophyta</taxon>
        <taxon>Embryophyta</taxon>
        <taxon>Tracheophyta</taxon>
        <taxon>Spermatophyta</taxon>
        <taxon>Magnoliopsida</taxon>
        <taxon>eudicotyledons</taxon>
        <taxon>Gunneridae</taxon>
        <taxon>Pentapetalae</taxon>
        <taxon>asterids</taxon>
        <taxon>Cornales</taxon>
        <taxon>Nyssaceae</taxon>
        <taxon>Nyssa</taxon>
    </lineage>
</organism>
<evidence type="ECO:0000256" key="4">
    <source>
        <dbReference type="ARBA" id="ARBA00004555"/>
    </source>
</evidence>
<dbReference type="SMART" id="SM00273">
    <property type="entry name" value="ENTH"/>
    <property type="match status" value="1"/>
</dbReference>
<keyword evidence="13" id="KW-0833">Ubl conjugation pathway</keyword>
<dbReference type="GO" id="GO:0000149">
    <property type="term" value="F:SNARE binding"/>
    <property type="evidence" value="ECO:0007669"/>
    <property type="project" value="TreeGrafter"/>
</dbReference>
<dbReference type="CDD" id="cd16987">
    <property type="entry name" value="ANTH_N_AP180_plant"/>
    <property type="match status" value="1"/>
</dbReference>
<dbReference type="OrthoDB" id="8062037at2759"/>
<evidence type="ECO:0000256" key="10">
    <source>
        <dbReference type="ARBA" id="ARBA00022692"/>
    </source>
</evidence>
<dbReference type="InterPro" id="IPR045192">
    <property type="entry name" value="AP180-like"/>
</dbReference>
<dbReference type="InterPro" id="IPR013083">
    <property type="entry name" value="Znf_RING/FYVE/PHD"/>
</dbReference>
<dbReference type="InterPro" id="IPR008942">
    <property type="entry name" value="ENTH_VHS"/>
</dbReference>
<evidence type="ECO:0000256" key="20">
    <source>
        <dbReference type="ARBA" id="ARBA00024209"/>
    </source>
</evidence>
<dbReference type="Gene3D" id="1.25.40.90">
    <property type="match status" value="1"/>
</dbReference>
<keyword evidence="12 21" id="KW-0863">Zinc-finger</keyword>
<dbReference type="CDD" id="cd16461">
    <property type="entry name" value="RING-H2_EL5-like"/>
    <property type="match status" value="1"/>
</dbReference>
<dbReference type="FunFam" id="1.25.40.90:FF:000035">
    <property type="entry name" value="Putative clathrin assembly protein At4g40080"/>
    <property type="match status" value="1"/>
</dbReference>
<proteinExistence type="inferred from homology"/>
<evidence type="ECO:0000256" key="21">
    <source>
        <dbReference type="PROSITE-ProRule" id="PRU00175"/>
    </source>
</evidence>
<evidence type="ECO:0000256" key="2">
    <source>
        <dbReference type="ARBA" id="ARBA00004132"/>
    </source>
</evidence>
<evidence type="ECO:0000256" key="9">
    <source>
        <dbReference type="ARBA" id="ARBA00022679"/>
    </source>
</evidence>
<dbReference type="InterPro" id="IPR013809">
    <property type="entry name" value="ENTH"/>
</dbReference>
<evidence type="ECO:0000256" key="12">
    <source>
        <dbReference type="ARBA" id="ARBA00022771"/>
    </source>
</evidence>
<dbReference type="FunFam" id="3.30.40.10:FF:000187">
    <property type="entry name" value="E3 ubiquitin-protein ligase ATL6"/>
    <property type="match status" value="1"/>
</dbReference>
<dbReference type="GO" id="GO:0005794">
    <property type="term" value="C:Golgi apparatus"/>
    <property type="evidence" value="ECO:0007669"/>
    <property type="project" value="UniProtKB-SubCell"/>
</dbReference>
<evidence type="ECO:0000313" key="28">
    <source>
        <dbReference type="Proteomes" id="UP000325577"/>
    </source>
</evidence>
<evidence type="ECO:0000259" key="25">
    <source>
        <dbReference type="PROSITE" id="PS50089"/>
    </source>
</evidence>
<dbReference type="GO" id="GO:0030136">
    <property type="term" value="C:clathrin-coated vesicle"/>
    <property type="evidence" value="ECO:0007669"/>
    <property type="project" value="UniProtKB-SubCell"/>
</dbReference>
<feature type="region of interest" description="Disordered" evidence="24">
    <location>
        <begin position="256"/>
        <end position="279"/>
    </location>
</feature>
<dbReference type="EC" id="2.3.2.27" evidence="7"/>
<feature type="coiled-coil region" evidence="23">
    <location>
        <begin position="684"/>
        <end position="711"/>
    </location>
</feature>
<dbReference type="GO" id="GO:0048268">
    <property type="term" value="P:clathrin coat assembly"/>
    <property type="evidence" value="ECO:0007669"/>
    <property type="project" value="InterPro"/>
</dbReference>
<dbReference type="InterPro" id="IPR011417">
    <property type="entry name" value="ANTH_dom"/>
</dbReference>
<comment type="pathway">
    <text evidence="6">Protein modification; protein ubiquitination.</text>
</comment>
<keyword evidence="11" id="KW-0479">Metal-binding</keyword>
<keyword evidence="10 22" id="KW-0812">Transmembrane</keyword>
<evidence type="ECO:0000256" key="22">
    <source>
        <dbReference type="PROSITE-ProRule" id="PRU00243"/>
    </source>
</evidence>
<keyword evidence="15 22" id="KW-1133">Transmembrane helix</keyword>
<dbReference type="GO" id="GO:0032050">
    <property type="term" value="F:clathrin heavy chain binding"/>
    <property type="evidence" value="ECO:0007669"/>
    <property type="project" value="TreeGrafter"/>
</dbReference>
<dbReference type="SUPFAM" id="SSF48464">
    <property type="entry name" value="ENTH/VHS domain"/>
    <property type="match status" value="1"/>
</dbReference>
<keyword evidence="14" id="KW-0862">Zinc</keyword>
<dbReference type="SUPFAM" id="SSF57850">
    <property type="entry name" value="RING/U-box"/>
    <property type="match status" value="1"/>
</dbReference>
<evidence type="ECO:0000259" key="26">
    <source>
        <dbReference type="PROSITE" id="PS50942"/>
    </source>
</evidence>
<evidence type="ECO:0000256" key="15">
    <source>
        <dbReference type="ARBA" id="ARBA00022989"/>
    </source>
</evidence>
<dbReference type="GO" id="GO:0006900">
    <property type="term" value="P:vesicle budding from membrane"/>
    <property type="evidence" value="ECO:0007669"/>
    <property type="project" value="TreeGrafter"/>
</dbReference>
<keyword evidence="9" id="KW-0808">Transferase</keyword>
<dbReference type="GO" id="GO:0061630">
    <property type="term" value="F:ubiquitin protein ligase activity"/>
    <property type="evidence" value="ECO:0007669"/>
    <property type="project" value="UniProtKB-EC"/>
</dbReference>
<dbReference type="EMBL" id="CM018045">
    <property type="protein sequence ID" value="KAA8528320.1"/>
    <property type="molecule type" value="Genomic_DNA"/>
</dbReference>
<comment type="caution">
    <text evidence="22">Lacks conserved residue(s) required for the propagation of feature annotation.</text>
</comment>
<dbReference type="Gene3D" id="3.30.40.10">
    <property type="entry name" value="Zinc/RING finger domain, C3HC4 (zinc finger)"/>
    <property type="match status" value="1"/>
</dbReference>
<dbReference type="GO" id="GO:0005905">
    <property type="term" value="C:clathrin-coated pit"/>
    <property type="evidence" value="ECO:0007669"/>
    <property type="project" value="UniProtKB-SubCell"/>
</dbReference>
<evidence type="ECO:0000256" key="6">
    <source>
        <dbReference type="ARBA" id="ARBA00004906"/>
    </source>
</evidence>
<dbReference type="SMART" id="SM00184">
    <property type="entry name" value="RING"/>
    <property type="match status" value="1"/>
</dbReference>
<dbReference type="GO" id="GO:0005546">
    <property type="term" value="F:phosphatidylinositol-4,5-bisphosphate binding"/>
    <property type="evidence" value="ECO:0007669"/>
    <property type="project" value="TreeGrafter"/>
</dbReference>
<keyword evidence="23" id="KW-0175">Coiled coil</keyword>
<evidence type="ECO:0000256" key="1">
    <source>
        <dbReference type="ARBA" id="ARBA00000900"/>
    </source>
</evidence>
<dbReference type="GO" id="GO:0008270">
    <property type="term" value="F:zinc ion binding"/>
    <property type="evidence" value="ECO:0007669"/>
    <property type="project" value="UniProtKB-KW"/>
</dbReference>
<dbReference type="InterPro" id="IPR048050">
    <property type="entry name" value="ANTH_N_plant"/>
</dbReference>
<feature type="compositionally biased region" description="Polar residues" evidence="24">
    <location>
        <begin position="264"/>
        <end position="273"/>
    </location>
</feature>
<evidence type="ECO:0000256" key="24">
    <source>
        <dbReference type="SAM" id="MobiDB-lite"/>
    </source>
</evidence>
<evidence type="ECO:0000313" key="27">
    <source>
        <dbReference type="EMBL" id="KAA8528320.1"/>
    </source>
</evidence>
<evidence type="ECO:0000256" key="14">
    <source>
        <dbReference type="ARBA" id="ARBA00022833"/>
    </source>
</evidence>
<gene>
    <name evidence="27" type="ORF">F0562_035675</name>
</gene>
<evidence type="ECO:0000256" key="23">
    <source>
        <dbReference type="SAM" id="Coils"/>
    </source>
</evidence>
<keyword evidence="8" id="KW-0254">Endocytosis</keyword>
<comment type="subcellular location">
    <subcellularLocation>
        <location evidence="2">Cytoplasmic vesicle</location>
        <location evidence="2">Clathrin-coated vesicle</location>
    </subcellularLocation>
    <subcellularLocation>
        <location evidence="4">Golgi apparatus</location>
    </subcellularLocation>
    <subcellularLocation>
        <location evidence="5">Membrane</location>
        <location evidence="5">Clathrin-coated pit</location>
    </subcellularLocation>
    <subcellularLocation>
        <location evidence="3">Membrane</location>
        <topology evidence="3">Single-pass membrane protein</topology>
    </subcellularLocation>
</comment>
<evidence type="ECO:0000256" key="3">
    <source>
        <dbReference type="ARBA" id="ARBA00004167"/>
    </source>
</evidence>
<evidence type="ECO:0000256" key="5">
    <source>
        <dbReference type="ARBA" id="ARBA00004600"/>
    </source>
</evidence>
<dbReference type="Pfam" id="PF13639">
    <property type="entry name" value="zf-RING_2"/>
    <property type="match status" value="1"/>
</dbReference>
<keyword evidence="18" id="KW-0168">Coated pit</keyword>
<dbReference type="PROSITE" id="PS50942">
    <property type="entry name" value="ENTH"/>
    <property type="match status" value="1"/>
</dbReference>
<dbReference type="PANTHER" id="PTHR22951:SF24">
    <property type="entry name" value="ENTH DOMAIN-CONTAINING PROTEIN"/>
    <property type="match status" value="1"/>
</dbReference>
<evidence type="ECO:0000256" key="17">
    <source>
        <dbReference type="ARBA" id="ARBA00023136"/>
    </source>
</evidence>
<dbReference type="AlphaFoldDB" id="A0A5J5ACK3"/>
<feature type="domain" description="RING-type" evidence="25">
    <location>
        <begin position="172"/>
        <end position="214"/>
    </location>
</feature>
<feature type="transmembrane region" description="Helical" evidence="22">
    <location>
        <begin position="36"/>
        <end position="60"/>
    </location>
</feature>
<comment type="similarity">
    <text evidence="20">Belongs to the RING-type zinc finger family. ATL subfamily.</text>
</comment>
<feature type="transmembrane region" description="Helical" evidence="22">
    <location>
        <begin position="90"/>
        <end position="111"/>
    </location>
</feature>
<evidence type="ECO:0000256" key="18">
    <source>
        <dbReference type="ARBA" id="ARBA00023176"/>
    </source>
</evidence>
<dbReference type="GO" id="GO:0072583">
    <property type="term" value="P:clathrin-dependent endocytosis"/>
    <property type="evidence" value="ECO:0007669"/>
    <property type="project" value="InterPro"/>
</dbReference>
<feature type="domain" description="ENTH" evidence="26">
    <location>
        <begin position="458"/>
        <end position="596"/>
    </location>
</feature>
<evidence type="ECO:0000256" key="16">
    <source>
        <dbReference type="ARBA" id="ARBA00023034"/>
    </source>
</evidence>